<dbReference type="GO" id="GO:0008784">
    <property type="term" value="F:alanine racemase activity"/>
    <property type="evidence" value="ECO:0007669"/>
    <property type="project" value="UniProtKB-EC"/>
</dbReference>
<comment type="caution">
    <text evidence="2">The sequence shown here is derived from an EMBL/GenBank/DDBJ whole genome shotgun (WGS) entry which is preliminary data.</text>
</comment>
<sequence>MQLDTPMPIIDMDVVEANLRRAQQICESAGVACWPHIKTHKSTELAGRQIALGAAGLTCQKLGEAEVMADAGLGPLLISTNVLGVAKHRRLAALHQRVNLTVSCDNATVARDLDTAIRSSEDASKPLPVLVECDTGRHRCGVTSPPAVADLAQLIHSLPGLSFAGLLIYPPNGSEAVAATREFVAEVRRLCAERDLEVGIISSGGTPNLALAGQSGETAYRSGTSIFNDRQMIALGAARPEDCALFVYASVVSHPEPGRIMLDAGSKTLTSDLAGFTDHGLLPDYPQARLVRFAEEHGFVDVSDCDEVPAIGEIVRILPNHVCPVVNLFDEITTVRGGRIVGKLTIDARGRNN</sequence>
<dbReference type="PANTHER" id="PTHR28004:SF2">
    <property type="entry name" value="D-SERINE DEHYDRATASE"/>
    <property type="match status" value="1"/>
</dbReference>
<dbReference type="SMART" id="SM01119">
    <property type="entry name" value="D-ser_dehydrat"/>
    <property type="match status" value="1"/>
</dbReference>
<accession>A0ABS6WL73</accession>
<feature type="domain" description="D-serine dehydratase-like" evidence="1">
    <location>
        <begin position="244"/>
        <end position="336"/>
    </location>
</feature>
<dbReference type="Proteomes" id="UP001430804">
    <property type="component" value="Unassembled WGS sequence"/>
</dbReference>
<dbReference type="Pfam" id="PF01168">
    <property type="entry name" value="Ala_racemase_N"/>
    <property type="match status" value="1"/>
</dbReference>
<dbReference type="InterPro" id="IPR026956">
    <property type="entry name" value="D-ser_dehydrat-like_dom"/>
</dbReference>
<dbReference type="InterPro" id="IPR001608">
    <property type="entry name" value="Ala_racemase_N"/>
</dbReference>
<proteinExistence type="predicted"/>
<gene>
    <name evidence="2" type="ORF">KY465_04975</name>
</gene>
<dbReference type="EMBL" id="JAHWQX010000001">
    <property type="protein sequence ID" value="MBW3096625.1"/>
    <property type="molecule type" value="Genomic_DNA"/>
</dbReference>
<keyword evidence="3" id="KW-1185">Reference proteome</keyword>
<keyword evidence="2" id="KW-0413">Isomerase</keyword>
<name>A0ABS6WL73_9HYPH</name>
<evidence type="ECO:0000259" key="1">
    <source>
        <dbReference type="SMART" id="SM01119"/>
    </source>
</evidence>
<evidence type="ECO:0000313" key="3">
    <source>
        <dbReference type="Proteomes" id="UP001430804"/>
    </source>
</evidence>
<dbReference type="RefSeq" id="WP_219200773.1">
    <property type="nucleotide sequence ID" value="NZ_JAHWQX010000001.1"/>
</dbReference>
<dbReference type="PANTHER" id="PTHR28004">
    <property type="entry name" value="ZGC:162816-RELATED"/>
    <property type="match status" value="1"/>
</dbReference>
<reference evidence="2" key="1">
    <citation type="submission" date="2021-07" db="EMBL/GenBank/DDBJ databases">
        <title>Pseudohoeflea marina sp. nov. a polyhydroxyalcanoate-producing bacterium.</title>
        <authorList>
            <person name="Zheng W."/>
            <person name="Yu S."/>
            <person name="Huang Y."/>
        </authorList>
    </citation>
    <scope>NUCLEOTIDE SEQUENCE</scope>
    <source>
        <strain evidence="2">DP4N28-3</strain>
    </source>
</reference>
<dbReference type="InterPro" id="IPR051466">
    <property type="entry name" value="D-amino_acid_metab_enzyme"/>
</dbReference>
<protein>
    <submittedName>
        <fullName evidence="2">Alanine racemase</fullName>
        <ecNumber evidence="2">5.1.1.1</ecNumber>
    </submittedName>
</protein>
<evidence type="ECO:0000313" key="2">
    <source>
        <dbReference type="EMBL" id="MBW3096625.1"/>
    </source>
</evidence>
<dbReference type="Pfam" id="PF14031">
    <property type="entry name" value="D-ser_dehydrat"/>
    <property type="match status" value="1"/>
</dbReference>
<dbReference type="EC" id="5.1.1.1" evidence="2"/>
<organism evidence="2 3">
    <name type="scientific">Pseudohoeflea coraliihabitans</name>
    <dbReference type="NCBI Taxonomy" id="2860393"/>
    <lineage>
        <taxon>Bacteria</taxon>
        <taxon>Pseudomonadati</taxon>
        <taxon>Pseudomonadota</taxon>
        <taxon>Alphaproteobacteria</taxon>
        <taxon>Hyphomicrobiales</taxon>
        <taxon>Rhizobiaceae</taxon>
        <taxon>Pseudohoeflea</taxon>
    </lineage>
</organism>